<accession>A0ABQ3JUW1</accession>
<name>A0ABQ3JUW1_9DEIO</name>
<keyword evidence="9" id="KW-0812">Transmembrane</keyword>
<dbReference type="InterPro" id="IPR036691">
    <property type="entry name" value="Endo/exonu/phosph_ase_sf"/>
</dbReference>
<dbReference type="PANTHER" id="PTHR15822">
    <property type="entry name" value="TRAF AND TNF RECEPTOR-ASSOCIATED PROTEIN"/>
    <property type="match status" value="1"/>
</dbReference>
<keyword evidence="3" id="KW-0540">Nuclease</keyword>
<evidence type="ECO:0000256" key="8">
    <source>
        <dbReference type="ARBA" id="ARBA00023204"/>
    </source>
</evidence>
<keyword evidence="9" id="KW-0472">Membrane</keyword>
<dbReference type="Gene3D" id="3.60.10.10">
    <property type="entry name" value="Endonuclease/exonuclease/phosphatase"/>
    <property type="match status" value="1"/>
</dbReference>
<evidence type="ECO:0000256" key="4">
    <source>
        <dbReference type="ARBA" id="ARBA00022723"/>
    </source>
</evidence>
<comment type="caution">
    <text evidence="11">The sequence shown here is derived from an EMBL/GenBank/DDBJ whole genome shotgun (WGS) entry which is preliminary data.</text>
</comment>
<feature type="transmembrane region" description="Helical" evidence="9">
    <location>
        <begin position="33"/>
        <end position="52"/>
    </location>
</feature>
<comment type="cofactor">
    <cofactor evidence="2">
        <name>Mg(2+)</name>
        <dbReference type="ChEBI" id="CHEBI:18420"/>
    </cofactor>
</comment>
<keyword evidence="12" id="KW-1185">Reference proteome</keyword>
<keyword evidence="5" id="KW-0227">DNA damage</keyword>
<evidence type="ECO:0000259" key="10">
    <source>
        <dbReference type="Pfam" id="PF03372"/>
    </source>
</evidence>
<dbReference type="PANTHER" id="PTHR15822:SF4">
    <property type="entry name" value="TYROSYL-DNA PHOSPHODIESTERASE 2"/>
    <property type="match status" value="1"/>
</dbReference>
<evidence type="ECO:0000256" key="5">
    <source>
        <dbReference type="ARBA" id="ARBA00022763"/>
    </source>
</evidence>
<keyword evidence="6" id="KW-0378">Hydrolase</keyword>
<feature type="transmembrane region" description="Helical" evidence="9">
    <location>
        <begin position="59"/>
        <end position="79"/>
    </location>
</feature>
<evidence type="ECO:0000313" key="12">
    <source>
        <dbReference type="Proteomes" id="UP000619376"/>
    </source>
</evidence>
<keyword evidence="7" id="KW-0460">Magnesium</keyword>
<keyword evidence="4" id="KW-0479">Metal-binding</keyword>
<feature type="domain" description="Endonuclease/exonuclease/phosphatase" evidence="10">
    <location>
        <begin position="90"/>
        <end position="299"/>
    </location>
</feature>
<dbReference type="Pfam" id="PF03372">
    <property type="entry name" value="Exo_endo_phos"/>
    <property type="match status" value="1"/>
</dbReference>
<evidence type="ECO:0000256" key="1">
    <source>
        <dbReference type="ARBA" id="ARBA00001936"/>
    </source>
</evidence>
<organism evidence="11 12">
    <name type="scientific">Deinococcus metalli</name>
    <dbReference type="NCBI Taxonomy" id="1141878"/>
    <lineage>
        <taxon>Bacteria</taxon>
        <taxon>Thermotogati</taxon>
        <taxon>Deinococcota</taxon>
        <taxon>Deinococci</taxon>
        <taxon>Deinococcales</taxon>
        <taxon>Deinococcaceae</taxon>
        <taxon>Deinococcus</taxon>
    </lineage>
</organism>
<dbReference type="Proteomes" id="UP000619376">
    <property type="component" value="Unassembled WGS sequence"/>
</dbReference>
<reference evidence="12" key="1">
    <citation type="journal article" date="2019" name="Int. J. Syst. Evol. Microbiol.">
        <title>The Global Catalogue of Microorganisms (GCM) 10K type strain sequencing project: providing services to taxonomists for standard genome sequencing and annotation.</title>
        <authorList>
            <consortium name="The Broad Institute Genomics Platform"/>
            <consortium name="The Broad Institute Genome Sequencing Center for Infectious Disease"/>
            <person name="Wu L."/>
            <person name="Ma J."/>
        </authorList>
    </citation>
    <scope>NUCLEOTIDE SEQUENCE [LARGE SCALE GENOMIC DNA]</scope>
    <source>
        <strain evidence="12">CGMCC 1.18437</strain>
    </source>
</reference>
<evidence type="ECO:0000256" key="2">
    <source>
        <dbReference type="ARBA" id="ARBA00001946"/>
    </source>
</evidence>
<gene>
    <name evidence="11" type="ORF">GCM10017781_43840</name>
</gene>
<dbReference type="InterPro" id="IPR051547">
    <property type="entry name" value="TDP2-like"/>
</dbReference>
<evidence type="ECO:0000256" key="9">
    <source>
        <dbReference type="SAM" id="Phobius"/>
    </source>
</evidence>
<evidence type="ECO:0000256" key="6">
    <source>
        <dbReference type="ARBA" id="ARBA00022801"/>
    </source>
</evidence>
<comment type="cofactor">
    <cofactor evidence="1">
        <name>Mn(2+)</name>
        <dbReference type="ChEBI" id="CHEBI:29035"/>
    </cofactor>
</comment>
<dbReference type="EMBL" id="BNAJ01000017">
    <property type="protein sequence ID" value="GHF63004.1"/>
    <property type="molecule type" value="Genomic_DNA"/>
</dbReference>
<dbReference type="InterPro" id="IPR005135">
    <property type="entry name" value="Endo/exonuclease/phosphatase"/>
</dbReference>
<keyword evidence="8" id="KW-0234">DNA repair</keyword>
<sequence length="307" mass="33651">MFRSVTAWTYTLIVAGVWALSEAVGERSVPTALLVYTPAAVWLAPAPLVLLWTLWRRRGVAAALAGTLLAAWGAGLLHWRPQTAGALRVLTFNVKEGRDTTPARLGALLRSTDADVILLQEANFAAPGFDAELLRRLPGYSVQRGYETTTLTRLPVESFRRVNYPSDWRQVLVTRVAWRGVPLTVVNAHPGRLKFGDAPRGDFSLIRPSLAMRAAQIKTVLDIVNAERGPLVLGGDLNTPPRGLAYRQFIRAVGPDAHDTAGRGPGWSFPQLSARIDHQFARGLTATRATVLAVDQSDHRPLLVEYR</sequence>
<keyword evidence="9" id="KW-1133">Transmembrane helix</keyword>
<evidence type="ECO:0000313" key="11">
    <source>
        <dbReference type="EMBL" id="GHF63004.1"/>
    </source>
</evidence>
<proteinExistence type="predicted"/>
<evidence type="ECO:0000256" key="7">
    <source>
        <dbReference type="ARBA" id="ARBA00022842"/>
    </source>
</evidence>
<evidence type="ECO:0000256" key="3">
    <source>
        <dbReference type="ARBA" id="ARBA00022722"/>
    </source>
</evidence>
<dbReference type="SUPFAM" id="SSF56219">
    <property type="entry name" value="DNase I-like"/>
    <property type="match status" value="1"/>
</dbReference>
<protein>
    <recommendedName>
        <fullName evidence="10">Endonuclease/exonuclease/phosphatase domain-containing protein</fullName>
    </recommendedName>
</protein>